<keyword evidence="3" id="KW-1185">Reference proteome</keyword>
<sequence>MKPENKHPCLGLVVPAATTKPTAFHVGPAQRTMPTEGAVEVEVGVAALEDMEIVEEPRPAPSGKEKHQENAAADQIPRRDVPAPATSDHK</sequence>
<dbReference type="Proteomes" id="UP000324222">
    <property type="component" value="Unassembled WGS sequence"/>
</dbReference>
<proteinExistence type="predicted"/>
<evidence type="ECO:0000313" key="3">
    <source>
        <dbReference type="Proteomes" id="UP000324222"/>
    </source>
</evidence>
<name>A0A5B7G0G7_PORTR</name>
<accession>A0A5B7G0G7</accession>
<protein>
    <submittedName>
        <fullName evidence="2">Uncharacterized protein</fullName>
    </submittedName>
</protein>
<dbReference type="AlphaFoldDB" id="A0A5B7G0G7"/>
<feature type="compositionally biased region" description="Basic and acidic residues" evidence="1">
    <location>
        <begin position="55"/>
        <end position="69"/>
    </location>
</feature>
<organism evidence="2 3">
    <name type="scientific">Portunus trituberculatus</name>
    <name type="common">Swimming crab</name>
    <name type="synonym">Neptunus trituberculatus</name>
    <dbReference type="NCBI Taxonomy" id="210409"/>
    <lineage>
        <taxon>Eukaryota</taxon>
        <taxon>Metazoa</taxon>
        <taxon>Ecdysozoa</taxon>
        <taxon>Arthropoda</taxon>
        <taxon>Crustacea</taxon>
        <taxon>Multicrustacea</taxon>
        <taxon>Malacostraca</taxon>
        <taxon>Eumalacostraca</taxon>
        <taxon>Eucarida</taxon>
        <taxon>Decapoda</taxon>
        <taxon>Pleocyemata</taxon>
        <taxon>Brachyura</taxon>
        <taxon>Eubrachyura</taxon>
        <taxon>Portunoidea</taxon>
        <taxon>Portunidae</taxon>
        <taxon>Portuninae</taxon>
        <taxon>Portunus</taxon>
    </lineage>
</organism>
<gene>
    <name evidence="2" type="ORF">E2C01_047190</name>
</gene>
<evidence type="ECO:0000256" key="1">
    <source>
        <dbReference type="SAM" id="MobiDB-lite"/>
    </source>
</evidence>
<feature type="compositionally biased region" description="Basic and acidic residues" evidence="1">
    <location>
        <begin position="76"/>
        <end position="90"/>
    </location>
</feature>
<comment type="caution">
    <text evidence="2">The sequence shown here is derived from an EMBL/GenBank/DDBJ whole genome shotgun (WGS) entry which is preliminary data.</text>
</comment>
<reference evidence="2 3" key="1">
    <citation type="submission" date="2019-05" db="EMBL/GenBank/DDBJ databases">
        <title>Another draft genome of Portunus trituberculatus and its Hox gene families provides insights of decapod evolution.</title>
        <authorList>
            <person name="Jeong J.-H."/>
            <person name="Song I."/>
            <person name="Kim S."/>
            <person name="Choi T."/>
            <person name="Kim D."/>
            <person name="Ryu S."/>
            <person name="Kim W."/>
        </authorList>
    </citation>
    <scope>NUCLEOTIDE SEQUENCE [LARGE SCALE GENOMIC DNA]</scope>
    <source>
        <tissue evidence="2">Muscle</tissue>
    </source>
</reference>
<dbReference type="EMBL" id="VSRR010011516">
    <property type="protein sequence ID" value="MPC53301.1"/>
    <property type="molecule type" value="Genomic_DNA"/>
</dbReference>
<evidence type="ECO:0000313" key="2">
    <source>
        <dbReference type="EMBL" id="MPC53301.1"/>
    </source>
</evidence>
<feature type="region of interest" description="Disordered" evidence="1">
    <location>
        <begin position="53"/>
        <end position="90"/>
    </location>
</feature>